<evidence type="ECO:0000256" key="3">
    <source>
        <dbReference type="ARBA" id="ARBA00023172"/>
    </source>
</evidence>
<dbReference type="SUPFAM" id="SSF56349">
    <property type="entry name" value="DNA breaking-rejoining enzymes"/>
    <property type="match status" value="1"/>
</dbReference>
<dbReference type="Proteomes" id="UP000292424">
    <property type="component" value="Chromosome"/>
</dbReference>
<evidence type="ECO:0000256" key="2">
    <source>
        <dbReference type="ARBA" id="ARBA00023125"/>
    </source>
</evidence>
<evidence type="ECO:0000256" key="1">
    <source>
        <dbReference type="ARBA" id="ARBA00008857"/>
    </source>
</evidence>
<dbReference type="InterPro" id="IPR011010">
    <property type="entry name" value="DNA_brk_join_enz"/>
</dbReference>
<dbReference type="OrthoDB" id="1493636at2"/>
<dbReference type="AlphaFoldDB" id="A0A5P2FYZ5"/>
<dbReference type="CDD" id="cd01185">
    <property type="entry name" value="INTN1_C_like"/>
    <property type="match status" value="1"/>
</dbReference>
<dbReference type="GO" id="GO:0006310">
    <property type="term" value="P:DNA recombination"/>
    <property type="evidence" value="ECO:0007669"/>
    <property type="project" value="UniProtKB-KW"/>
</dbReference>
<dbReference type="InterPro" id="IPR025269">
    <property type="entry name" value="SAM-like_dom"/>
</dbReference>
<organism evidence="5 6">
    <name type="scientific">Rhizosphaericola mali</name>
    <dbReference type="NCBI Taxonomy" id="2545455"/>
    <lineage>
        <taxon>Bacteria</taxon>
        <taxon>Pseudomonadati</taxon>
        <taxon>Bacteroidota</taxon>
        <taxon>Chitinophagia</taxon>
        <taxon>Chitinophagales</taxon>
        <taxon>Chitinophagaceae</taxon>
        <taxon>Rhizosphaericola</taxon>
    </lineage>
</organism>
<comment type="similarity">
    <text evidence="1">Belongs to the 'phage' integrase family.</text>
</comment>
<feature type="domain" description="Tyr recombinase" evidence="4">
    <location>
        <begin position="241"/>
        <end position="429"/>
    </location>
</feature>
<dbReference type="InterPro" id="IPR013762">
    <property type="entry name" value="Integrase-like_cat_sf"/>
</dbReference>
<dbReference type="Pfam" id="PF00589">
    <property type="entry name" value="Phage_integrase"/>
    <property type="match status" value="1"/>
</dbReference>
<keyword evidence="3" id="KW-0233">DNA recombination</keyword>
<keyword evidence="6" id="KW-1185">Reference proteome</keyword>
<dbReference type="InterPro" id="IPR050090">
    <property type="entry name" value="Tyrosine_recombinase_XerCD"/>
</dbReference>
<dbReference type="InterPro" id="IPR002104">
    <property type="entry name" value="Integrase_catalytic"/>
</dbReference>
<gene>
    <name evidence="5" type="ORF">E0W69_002635</name>
</gene>
<name>A0A5P2FYZ5_9BACT</name>
<dbReference type="PANTHER" id="PTHR30349">
    <property type="entry name" value="PHAGE INTEGRASE-RELATED"/>
    <property type="match status" value="1"/>
</dbReference>
<proteinExistence type="inferred from homology"/>
<dbReference type="InterPro" id="IPR010998">
    <property type="entry name" value="Integrase_recombinase_N"/>
</dbReference>
<evidence type="ECO:0000259" key="4">
    <source>
        <dbReference type="PROSITE" id="PS51898"/>
    </source>
</evidence>
<keyword evidence="2" id="KW-0238">DNA-binding</keyword>
<dbReference type="Pfam" id="PF13102">
    <property type="entry name" value="Phage_int_SAM_5"/>
    <property type="match status" value="1"/>
</dbReference>
<dbReference type="Gene3D" id="1.10.150.130">
    <property type="match status" value="1"/>
</dbReference>
<evidence type="ECO:0000313" key="6">
    <source>
        <dbReference type="Proteomes" id="UP000292424"/>
    </source>
</evidence>
<dbReference type="EMBL" id="CP044016">
    <property type="protein sequence ID" value="QES87608.1"/>
    <property type="molecule type" value="Genomic_DNA"/>
</dbReference>
<dbReference type="GO" id="GO:0015074">
    <property type="term" value="P:DNA integration"/>
    <property type="evidence" value="ECO:0007669"/>
    <property type="project" value="InterPro"/>
</dbReference>
<dbReference type="Pfam" id="PF17293">
    <property type="entry name" value="Arm-DNA-bind_5"/>
    <property type="match status" value="1"/>
</dbReference>
<dbReference type="Gene3D" id="1.10.443.10">
    <property type="entry name" value="Intergrase catalytic core"/>
    <property type="match status" value="1"/>
</dbReference>
<dbReference type="InterPro" id="IPR035386">
    <property type="entry name" value="Arm-DNA-bind_5"/>
</dbReference>
<dbReference type="GO" id="GO:0003677">
    <property type="term" value="F:DNA binding"/>
    <property type="evidence" value="ECO:0007669"/>
    <property type="project" value="UniProtKB-KW"/>
</dbReference>
<evidence type="ECO:0000313" key="5">
    <source>
        <dbReference type="EMBL" id="QES87608.1"/>
    </source>
</evidence>
<dbReference type="KEGG" id="arac:E0W69_002635"/>
<protein>
    <submittedName>
        <fullName evidence="5">Site-specific integrase</fullName>
    </submittedName>
</protein>
<sequence length="437" mass="51374">MIDQKIDQTMSLPIKLICKKSKVRKDGSAPIFIQYCHSSEKRTLLKTDVSIPPIYWNRKSSKISKDLPIMYGKVEELETLLRGQFRKAEDLVLKAQHSGQDPIVFLKAHFHAGEIVETIEPKPVREKDFFEHIDDYMKSKSKVVKPVTITVIRSMSHHLKCYQEFLKKPITFESIDIQFYEDFVYFLTHKIEMQRRKTPIIGLRINTIGKTIKYLKNFLLDRMRKKIIPFFDVSFLKVINEEVDAIYLGWKEIAKIYHLDLSEHTHLEKYRDLFVVGCLTGFRFSDYSELRPEEIRDGMLHVIQEKTKAIVVVPMRPEIQKILIGKYNMQMPQTTNPEFNRYIKEVAKLAGLDTPIKIVHKKGNQTIAEIRPKYAWVCSHTCRRSFCTNEYLESTPIDLIMAISGHKTEKSFRRYVKATQVQQAMKIKDLWLKRELL</sequence>
<accession>A0A5P2FYZ5</accession>
<dbReference type="PANTHER" id="PTHR30349:SF64">
    <property type="entry name" value="PROPHAGE INTEGRASE INTD-RELATED"/>
    <property type="match status" value="1"/>
</dbReference>
<reference evidence="5 6" key="1">
    <citation type="submission" date="2019-09" db="EMBL/GenBank/DDBJ databases">
        <title>Complete genome sequence of Arachidicoccus sp. B3-10 isolated from apple orchard soil.</title>
        <authorList>
            <person name="Kim H.S."/>
            <person name="Han K.-I."/>
            <person name="Suh M.K."/>
            <person name="Lee K.C."/>
            <person name="Eom M.K."/>
            <person name="Kim J.-S."/>
            <person name="Kang S.W."/>
            <person name="Sin Y."/>
            <person name="Lee J.-S."/>
        </authorList>
    </citation>
    <scope>NUCLEOTIDE SEQUENCE [LARGE SCALE GENOMIC DNA]</scope>
    <source>
        <strain evidence="5 6">B3-10</strain>
    </source>
</reference>
<dbReference type="PROSITE" id="PS51898">
    <property type="entry name" value="TYR_RECOMBINASE"/>
    <property type="match status" value="1"/>
</dbReference>